<dbReference type="InterPro" id="IPR017956">
    <property type="entry name" value="AT_hook_DNA-bd_motif"/>
</dbReference>
<feature type="compositionally biased region" description="Low complexity" evidence="5">
    <location>
        <begin position="330"/>
        <end position="340"/>
    </location>
</feature>
<dbReference type="OrthoDB" id="2758530at2759"/>
<protein>
    <recommendedName>
        <fullName evidence="6">Zinc-finger domain-containing protein</fullName>
    </recommendedName>
</protein>
<dbReference type="Proteomes" id="UP000054007">
    <property type="component" value="Unassembled WGS sequence"/>
</dbReference>
<dbReference type="SMART" id="SM00384">
    <property type="entry name" value="AT_hook"/>
    <property type="match status" value="3"/>
</dbReference>
<organism evidence="7 8">
    <name type="scientific">Cylindrobasidium torrendii FP15055 ss-10</name>
    <dbReference type="NCBI Taxonomy" id="1314674"/>
    <lineage>
        <taxon>Eukaryota</taxon>
        <taxon>Fungi</taxon>
        <taxon>Dikarya</taxon>
        <taxon>Basidiomycota</taxon>
        <taxon>Agaricomycotina</taxon>
        <taxon>Agaricomycetes</taxon>
        <taxon>Agaricomycetidae</taxon>
        <taxon>Agaricales</taxon>
        <taxon>Marasmiineae</taxon>
        <taxon>Physalacriaceae</taxon>
        <taxon>Cylindrobasidium</taxon>
    </lineage>
</organism>
<keyword evidence="3" id="KW-0804">Transcription</keyword>
<feature type="compositionally biased region" description="Low complexity" evidence="5">
    <location>
        <begin position="301"/>
        <end position="311"/>
    </location>
</feature>
<accession>A0A0D7BPX0</accession>
<feature type="region of interest" description="Disordered" evidence="5">
    <location>
        <begin position="19"/>
        <end position="90"/>
    </location>
</feature>
<keyword evidence="8" id="KW-1185">Reference proteome</keyword>
<evidence type="ECO:0000256" key="2">
    <source>
        <dbReference type="ARBA" id="ARBA00023015"/>
    </source>
</evidence>
<feature type="compositionally biased region" description="Polar residues" evidence="5">
    <location>
        <begin position="348"/>
        <end position="359"/>
    </location>
</feature>
<evidence type="ECO:0000256" key="1">
    <source>
        <dbReference type="ARBA" id="ARBA00004123"/>
    </source>
</evidence>
<proteinExistence type="predicted"/>
<feature type="compositionally biased region" description="Basic residues" evidence="5">
    <location>
        <begin position="385"/>
        <end position="394"/>
    </location>
</feature>
<evidence type="ECO:0000313" key="8">
    <source>
        <dbReference type="Proteomes" id="UP000054007"/>
    </source>
</evidence>
<feature type="region of interest" description="Disordered" evidence="5">
    <location>
        <begin position="180"/>
        <end position="208"/>
    </location>
</feature>
<dbReference type="EMBL" id="KN880445">
    <property type="protein sequence ID" value="KIY72250.1"/>
    <property type="molecule type" value="Genomic_DNA"/>
</dbReference>
<keyword evidence="2" id="KW-0805">Transcription regulation</keyword>
<feature type="domain" description="Zinc-finger" evidence="6">
    <location>
        <begin position="107"/>
        <end position="180"/>
    </location>
</feature>
<name>A0A0D7BPX0_9AGAR</name>
<evidence type="ECO:0000256" key="4">
    <source>
        <dbReference type="ARBA" id="ARBA00023242"/>
    </source>
</evidence>
<evidence type="ECO:0000256" key="5">
    <source>
        <dbReference type="SAM" id="MobiDB-lite"/>
    </source>
</evidence>
<evidence type="ECO:0000313" key="7">
    <source>
        <dbReference type="EMBL" id="KIY72250.1"/>
    </source>
</evidence>
<reference evidence="7 8" key="1">
    <citation type="journal article" date="2015" name="Fungal Genet. Biol.">
        <title>Evolution of novel wood decay mechanisms in Agaricales revealed by the genome sequences of Fistulina hepatica and Cylindrobasidium torrendii.</title>
        <authorList>
            <person name="Floudas D."/>
            <person name="Held B.W."/>
            <person name="Riley R."/>
            <person name="Nagy L.G."/>
            <person name="Koehler G."/>
            <person name="Ransdell A.S."/>
            <person name="Younus H."/>
            <person name="Chow J."/>
            <person name="Chiniquy J."/>
            <person name="Lipzen A."/>
            <person name="Tritt A."/>
            <person name="Sun H."/>
            <person name="Haridas S."/>
            <person name="LaButti K."/>
            <person name="Ohm R.A."/>
            <person name="Kues U."/>
            <person name="Blanchette R.A."/>
            <person name="Grigoriev I.V."/>
            <person name="Minto R.E."/>
            <person name="Hibbett D.S."/>
        </authorList>
    </citation>
    <scope>NUCLEOTIDE SEQUENCE [LARGE SCALE GENOMIC DNA]</scope>
    <source>
        <strain evidence="7 8">FP15055 ss-10</strain>
    </source>
</reference>
<comment type="subcellular location">
    <subcellularLocation>
        <location evidence="1">Nucleus</location>
    </subcellularLocation>
</comment>
<dbReference type="PRINTS" id="PR00929">
    <property type="entry name" value="ATHOOK"/>
</dbReference>
<sequence length="545" mass="59570">MPSGIEHKDARRPVHERYYYVSEDDEQFSKPEPVILGKRTRRATQKSLSTLTAPVAKKPRLEAAPPRPTQDRKISSTPAPLSDEHSDSESEIVGYMGKGKRWPMGRNAYHCHQCRNKTAILSATCINRRCGHKLFCARCLTLRYADLPRHIRIPTKKNILIPSCPRCEGFCSCSHCRAPRPDRKDGAQATPYKGRFDSHPAETSVSAPPPRLISAASWAVLPGSSTAGSSTPPIIEGIKRVFARPVFNQFSHHPVEKVVDELAGHKNDTSEPQVEPPSVRRKRDRKPIEPVEKEAVEEEAPPASLASAEAEPQPPQVKRGRGRPKKKAAAEVVAEVVVKQEALESDAAMQSSADEQSAPPTAKRGRGRPPKTTVAIPNEPTASSGKRKRGRPRKVPVVETAGSESEANNTSVGGENNDDNEKDHGDGDASLSHADNLIDITHDEVILLDLISADESLRASSPATSVRTRSQTRQAVSIKLEMLSDELQCEDDDGEDNQNVSAPMTIQRRGGAKVSVPTFGTGEVYVTPKRNASHSDEDEDDADEE</sequence>
<feature type="region of interest" description="Disordered" evidence="5">
    <location>
        <begin position="526"/>
        <end position="545"/>
    </location>
</feature>
<dbReference type="Pfam" id="PF10497">
    <property type="entry name" value="zf-4CXXC_R1"/>
    <property type="match status" value="1"/>
</dbReference>
<dbReference type="InterPro" id="IPR018866">
    <property type="entry name" value="Znf-4CXXC_R1"/>
</dbReference>
<feature type="compositionally biased region" description="Acidic residues" evidence="5">
    <location>
        <begin position="536"/>
        <end position="545"/>
    </location>
</feature>
<feature type="compositionally biased region" description="Basic residues" evidence="5">
    <location>
        <begin position="318"/>
        <end position="327"/>
    </location>
</feature>
<gene>
    <name evidence="7" type="ORF">CYLTODRAFT_440684</name>
</gene>
<evidence type="ECO:0000259" key="6">
    <source>
        <dbReference type="Pfam" id="PF10497"/>
    </source>
</evidence>
<dbReference type="GO" id="GO:0005634">
    <property type="term" value="C:nucleus"/>
    <property type="evidence" value="ECO:0007669"/>
    <property type="project" value="UniProtKB-SubCell"/>
</dbReference>
<dbReference type="AlphaFoldDB" id="A0A0D7BPX0"/>
<dbReference type="Pfam" id="PF02178">
    <property type="entry name" value="AT_hook"/>
    <property type="match status" value="3"/>
</dbReference>
<feature type="region of interest" description="Disordered" evidence="5">
    <location>
        <begin position="263"/>
        <end position="432"/>
    </location>
</feature>
<feature type="compositionally biased region" description="Polar residues" evidence="5">
    <location>
        <begin position="402"/>
        <end position="414"/>
    </location>
</feature>
<keyword evidence="4" id="KW-0539">Nucleus</keyword>
<evidence type="ECO:0000256" key="3">
    <source>
        <dbReference type="ARBA" id="ARBA00023163"/>
    </source>
</evidence>
<dbReference type="GO" id="GO:0003677">
    <property type="term" value="F:DNA binding"/>
    <property type="evidence" value="ECO:0007669"/>
    <property type="project" value="InterPro"/>
</dbReference>